<sequence length="745" mass="84317">MDFSKFSDDNFDVKDWVNAAFRAQRDSPGNKDTHAATLVMKLQLFIQEVNNSLEEISQQALTNLPRVIRETEAVRQEAIFLKEQMMMVKEDIRKVEENTAHSMKVLVELDAIKSRIQSMSVALQEADNWTKLSADVEEVFQSQDVHAISSQLVKMQKSLKMLSDTADYEDRCAHLEGLKNRLEAVVSPQLVAAFNSHNLESAQMYVRIFSDIERLPNLQSYYFKCHKATLLQSWQDIVNIDPNQSLQDTLPKLYDQLLSTWQTEVQWCNQVFSEAVNVTATLVIQVLYSLEPSIPYCIQAALEDTPSQLNTLISLRQITMRFAKSIEASLEKTSGTYNEDVITQLVRTIHSPYLPYLLQYSTLQEQHLKDQLRTVHLETEQQEVIDCVRLMGQSVSKLYSIANSAVEQCMSFTAGCGVCGLQKALTAYFTVYTSEFIRVLQALRVKCNIDEVKVSSGEIKEDWTLFQHALRILQTCGDLLLHQRDFQDQLCVAVLEHTDTLQDCSTQEKSSPFQHYNYLSVESPTEYDLLMGTVTGLKEGLVEDLLCDVTEAVQKLNEHAHKFAFDIVFSQLQQQLANVHSMEIWGSDAAGGEVLPSFSLSPMEYITKIGQYLMTLPQQLEPFHHQDNPALEAALHAGKLPFQDKNETHEVDHVADFWLGSIARGTMLTYLEAILKIPKMTDYGRKQLAADIDYVCNVLDALGVPANKDLKGVAALLQASPTEFDEVSKDCPPKVVNIVRGMRMI</sequence>
<dbReference type="Pfam" id="PF10191">
    <property type="entry name" value="COG7"/>
    <property type="match status" value="1"/>
</dbReference>
<dbReference type="GO" id="GO:0017119">
    <property type="term" value="C:Golgi transport complex"/>
    <property type="evidence" value="ECO:0007669"/>
    <property type="project" value="InterPro"/>
</dbReference>
<keyword evidence="5" id="KW-0653">Protein transport</keyword>
<evidence type="ECO:0000256" key="4">
    <source>
        <dbReference type="ARBA" id="ARBA00022448"/>
    </source>
</evidence>
<comment type="subcellular location">
    <subcellularLocation>
        <location evidence="1">Golgi apparatus membrane</location>
        <topology evidence="1">Peripheral membrane protein</topology>
    </subcellularLocation>
</comment>
<protein>
    <recommendedName>
        <fullName evidence="3">Conserved oligomeric Golgi complex subunit 7</fullName>
    </recommendedName>
    <alternativeName>
        <fullName evidence="8">Component of oligomeric Golgi complex 7</fullName>
    </alternativeName>
</protein>
<keyword evidence="9" id="KW-1185">Reference proteome</keyword>
<evidence type="ECO:0000256" key="3">
    <source>
        <dbReference type="ARBA" id="ARBA00020984"/>
    </source>
</evidence>
<reference evidence="10" key="1">
    <citation type="submission" date="2025-08" db="UniProtKB">
        <authorList>
            <consortium name="RefSeq"/>
        </authorList>
    </citation>
    <scope>IDENTIFICATION</scope>
    <source>
        <tissue evidence="10">Gonad</tissue>
    </source>
</reference>
<name>A0A6P4Z0X4_BRABE</name>
<dbReference type="OrthoDB" id="245173at2759"/>
<comment type="similarity">
    <text evidence="2">Belongs to the COG7 family.</text>
</comment>
<accession>A0A6P4Z0X4</accession>
<dbReference type="GO" id="GO:0006886">
    <property type="term" value="P:intracellular protein transport"/>
    <property type="evidence" value="ECO:0007669"/>
    <property type="project" value="InterPro"/>
</dbReference>
<dbReference type="GO" id="GO:0000139">
    <property type="term" value="C:Golgi membrane"/>
    <property type="evidence" value="ECO:0007669"/>
    <property type="project" value="UniProtKB-SubCell"/>
</dbReference>
<keyword evidence="7" id="KW-0472">Membrane</keyword>
<dbReference type="Proteomes" id="UP000515135">
    <property type="component" value="Unplaced"/>
</dbReference>
<evidence type="ECO:0000256" key="6">
    <source>
        <dbReference type="ARBA" id="ARBA00023034"/>
    </source>
</evidence>
<proteinExistence type="inferred from homology"/>
<dbReference type="GeneID" id="109469215"/>
<evidence type="ECO:0000313" key="9">
    <source>
        <dbReference type="Proteomes" id="UP000515135"/>
    </source>
</evidence>
<keyword evidence="4" id="KW-0813">Transport</keyword>
<dbReference type="PANTHER" id="PTHR21443">
    <property type="entry name" value="CONSERVED OLIGOMERIC GOLGI COMPLEX COMPONENT 7"/>
    <property type="match status" value="1"/>
</dbReference>
<evidence type="ECO:0000256" key="7">
    <source>
        <dbReference type="ARBA" id="ARBA00023136"/>
    </source>
</evidence>
<dbReference type="InterPro" id="IPR019335">
    <property type="entry name" value="COG7"/>
</dbReference>
<evidence type="ECO:0000256" key="2">
    <source>
        <dbReference type="ARBA" id="ARBA00005831"/>
    </source>
</evidence>
<dbReference type="PANTHER" id="PTHR21443:SF0">
    <property type="entry name" value="CONSERVED OLIGOMERIC GOLGI COMPLEX SUBUNIT 7"/>
    <property type="match status" value="1"/>
</dbReference>
<evidence type="ECO:0000256" key="8">
    <source>
        <dbReference type="ARBA" id="ARBA00031345"/>
    </source>
</evidence>
<evidence type="ECO:0000313" key="10">
    <source>
        <dbReference type="RefSeq" id="XP_019623226.1"/>
    </source>
</evidence>
<gene>
    <name evidence="10" type="primary">LOC109469215</name>
</gene>
<dbReference type="GO" id="GO:0007030">
    <property type="term" value="P:Golgi organization"/>
    <property type="evidence" value="ECO:0007669"/>
    <property type="project" value="TreeGrafter"/>
</dbReference>
<evidence type="ECO:0000256" key="1">
    <source>
        <dbReference type="ARBA" id="ARBA00004395"/>
    </source>
</evidence>
<evidence type="ECO:0000256" key="5">
    <source>
        <dbReference type="ARBA" id="ARBA00022927"/>
    </source>
</evidence>
<dbReference type="AlphaFoldDB" id="A0A6P4Z0X4"/>
<dbReference type="RefSeq" id="XP_019623226.1">
    <property type="nucleotide sequence ID" value="XM_019767667.1"/>
</dbReference>
<dbReference type="GO" id="GO:0006890">
    <property type="term" value="P:retrograde vesicle-mediated transport, Golgi to endoplasmic reticulum"/>
    <property type="evidence" value="ECO:0007669"/>
    <property type="project" value="TreeGrafter"/>
</dbReference>
<organism evidence="9 10">
    <name type="scientific">Branchiostoma belcheri</name>
    <name type="common">Amphioxus</name>
    <dbReference type="NCBI Taxonomy" id="7741"/>
    <lineage>
        <taxon>Eukaryota</taxon>
        <taxon>Metazoa</taxon>
        <taxon>Chordata</taxon>
        <taxon>Cephalochordata</taxon>
        <taxon>Leptocardii</taxon>
        <taxon>Amphioxiformes</taxon>
        <taxon>Branchiostomatidae</taxon>
        <taxon>Branchiostoma</taxon>
    </lineage>
</organism>
<dbReference type="KEGG" id="bbel:109469215"/>
<keyword evidence="6" id="KW-0333">Golgi apparatus</keyword>